<dbReference type="GO" id="GO:0055085">
    <property type="term" value="P:transmembrane transport"/>
    <property type="evidence" value="ECO:0007669"/>
    <property type="project" value="InterPro"/>
</dbReference>
<evidence type="ECO:0000256" key="6">
    <source>
        <dbReference type="ARBA" id="ARBA00022692"/>
    </source>
</evidence>
<sequence length="604" mass="69787">MLTGTILYFFQSAICMAFFYALYWLFLKRDTFFRINRIFLLLTLVASIIIPSLEIPFQTKIKTTPDEYNMLDAVVITSHQYLNTNMLQEVVVTATAKNNLIWYQYLGLIYGLGVFVFAVRFLKNIIQLLVWGKSSKRIHEKGVKLVIMKDHYPPFSFLNAIFISREDFNKPNFESILAHERVHVEQFHTFDLLLIEILSVLFWLNPIIWFYKLSIQEVHEYLADDQVVSDTENPNTYKMHIVNQIVGGELFRLANNFGQSTVKKRISMLGKIKTPKIALVKLLLLIPIFIILFSAFSFTIREEKKISSEDKISQWIPDDLKHFYSFSTDIYGIDNEEELHFDTKKVSAGIKSLEYKDKINQEEIFTISDEMSEYPGGVVALQNFIAKNIIYPKKAEDENIEGRVFVSFVVNKLGKVTNEHIVKGDHTCLNKEALRVISTVPNWKHGKRKGNPVNVAYTISVNFNLKNLLDSPVVAPQPLFKRIKNASDYLLEDKLKLQTQKSFYIIEQMPKFTGGIKGFRRYVASHIKYPILAVEQGYQGQIFVNFLVNNDGRVTHAKIIKGANVELNREALRVINNMPKWIPGKQNDKNVAVSYIIPIRFSLH</sequence>
<dbReference type="Proteomes" id="UP000282985">
    <property type="component" value="Unassembled WGS sequence"/>
</dbReference>
<keyword evidence="8 10" id="KW-1133">Transmembrane helix</keyword>
<dbReference type="Gene3D" id="3.30.1150.10">
    <property type="match status" value="2"/>
</dbReference>
<keyword evidence="7" id="KW-0653">Protein transport</keyword>
<dbReference type="OrthoDB" id="9814002at2"/>
<evidence type="ECO:0000256" key="4">
    <source>
        <dbReference type="ARBA" id="ARBA00022475"/>
    </source>
</evidence>
<evidence type="ECO:0000256" key="10">
    <source>
        <dbReference type="SAM" id="Phobius"/>
    </source>
</evidence>
<protein>
    <submittedName>
        <fullName evidence="12">TonB family protein</fullName>
    </submittedName>
</protein>
<keyword evidence="4" id="KW-1003">Cell membrane</keyword>
<keyword evidence="3" id="KW-0813">Transport</keyword>
<organism evidence="12 13">
    <name type="scientific">Ancylomarina longa</name>
    <dbReference type="NCBI Taxonomy" id="2487017"/>
    <lineage>
        <taxon>Bacteria</taxon>
        <taxon>Pseudomonadati</taxon>
        <taxon>Bacteroidota</taxon>
        <taxon>Bacteroidia</taxon>
        <taxon>Marinilabiliales</taxon>
        <taxon>Marinifilaceae</taxon>
        <taxon>Ancylomarina</taxon>
    </lineage>
</organism>
<gene>
    <name evidence="12" type="ORF">DLK05_06105</name>
</gene>
<dbReference type="GO" id="GO:0098797">
    <property type="term" value="C:plasma membrane protein complex"/>
    <property type="evidence" value="ECO:0007669"/>
    <property type="project" value="TreeGrafter"/>
</dbReference>
<feature type="transmembrane region" description="Helical" evidence="10">
    <location>
        <begin position="38"/>
        <end position="57"/>
    </location>
</feature>
<dbReference type="PANTHER" id="PTHR33446">
    <property type="entry name" value="PROTEIN TONB-RELATED"/>
    <property type="match status" value="1"/>
</dbReference>
<evidence type="ECO:0000256" key="2">
    <source>
        <dbReference type="ARBA" id="ARBA00006555"/>
    </source>
</evidence>
<name>A0A434AX09_9BACT</name>
<dbReference type="InterPro" id="IPR008756">
    <property type="entry name" value="Peptidase_M56"/>
</dbReference>
<dbReference type="NCBIfam" id="TIGR01352">
    <property type="entry name" value="tonB_Cterm"/>
    <property type="match status" value="2"/>
</dbReference>
<evidence type="ECO:0000313" key="12">
    <source>
        <dbReference type="EMBL" id="RUT79048.1"/>
    </source>
</evidence>
<dbReference type="Pfam" id="PF05569">
    <property type="entry name" value="Peptidase_M56"/>
    <property type="match status" value="1"/>
</dbReference>
<dbReference type="InterPro" id="IPR006260">
    <property type="entry name" value="TonB/TolA_C"/>
</dbReference>
<dbReference type="InterPro" id="IPR037682">
    <property type="entry name" value="TonB_C"/>
</dbReference>
<keyword evidence="6 10" id="KW-0812">Transmembrane</keyword>
<comment type="similarity">
    <text evidence="2">Belongs to the TonB family.</text>
</comment>
<feature type="domain" description="TonB C-terminal" evidence="11">
    <location>
        <begin position="514"/>
        <end position="604"/>
    </location>
</feature>
<proteinExistence type="inferred from homology"/>
<dbReference type="EMBL" id="RJJX01000005">
    <property type="protein sequence ID" value="RUT79048.1"/>
    <property type="molecule type" value="Genomic_DNA"/>
</dbReference>
<dbReference type="AlphaFoldDB" id="A0A434AX09"/>
<dbReference type="InterPro" id="IPR051045">
    <property type="entry name" value="TonB-dependent_transducer"/>
</dbReference>
<feature type="transmembrane region" description="Helical" evidence="10">
    <location>
        <begin position="277"/>
        <end position="298"/>
    </location>
</feature>
<dbReference type="PROSITE" id="PS52015">
    <property type="entry name" value="TONB_CTD"/>
    <property type="match status" value="2"/>
</dbReference>
<accession>A0A434AX09</accession>
<feature type="transmembrane region" description="Helical" evidence="10">
    <location>
        <begin position="6"/>
        <end position="26"/>
    </location>
</feature>
<evidence type="ECO:0000256" key="3">
    <source>
        <dbReference type="ARBA" id="ARBA00022448"/>
    </source>
</evidence>
<dbReference type="SUPFAM" id="SSF74653">
    <property type="entry name" value="TolA/TonB C-terminal domain"/>
    <property type="match status" value="2"/>
</dbReference>
<dbReference type="PANTHER" id="PTHR33446:SF2">
    <property type="entry name" value="PROTEIN TONB"/>
    <property type="match status" value="1"/>
</dbReference>
<comment type="subcellular location">
    <subcellularLocation>
        <location evidence="1">Cell inner membrane</location>
        <topology evidence="1">Single-pass membrane protein</topology>
        <orientation evidence="1">Periplasmic side</orientation>
    </subcellularLocation>
</comment>
<evidence type="ECO:0000313" key="13">
    <source>
        <dbReference type="Proteomes" id="UP000282985"/>
    </source>
</evidence>
<dbReference type="GO" id="GO:0031992">
    <property type="term" value="F:energy transducer activity"/>
    <property type="evidence" value="ECO:0007669"/>
    <property type="project" value="TreeGrafter"/>
</dbReference>
<dbReference type="GO" id="GO:0015031">
    <property type="term" value="P:protein transport"/>
    <property type="evidence" value="ECO:0007669"/>
    <property type="project" value="UniProtKB-KW"/>
</dbReference>
<keyword evidence="9 10" id="KW-0472">Membrane</keyword>
<comment type="caution">
    <text evidence="12">The sequence shown here is derived from an EMBL/GenBank/DDBJ whole genome shotgun (WGS) entry which is preliminary data.</text>
</comment>
<evidence type="ECO:0000259" key="11">
    <source>
        <dbReference type="PROSITE" id="PS52015"/>
    </source>
</evidence>
<feature type="transmembrane region" description="Helical" evidence="10">
    <location>
        <begin position="102"/>
        <end position="122"/>
    </location>
</feature>
<reference evidence="12 13" key="1">
    <citation type="submission" date="2018-11" db="EMBL/GenBank/DDBJ databases">
        <title>Parancylomarina longa gen. nov., sp. nov., isolated from sediments of southern Okinawa.</title>
        <authorList>
            <person name="Fu T."/>
        </authorList>
    </citation>
    <scope>NUCLEOTIDE SEQUENCE [LARGE SCALE GENOMIC DNA]</scope>
    <source>
        <strain evidence="12 13">T3-2 S1-C</strain>
    </source>
</reference>
<keyword evidence="5" id="KW-0997">Cell inner membrane</keyword>
<keyword evidence="13" id="KW-1185">Reference proteome</keyword>
<dbReference type="Pfam" id="PF03544">
    <property type="entry name" value="TonB_C"/>
    <property type="match status" value="2"/>
</dbReference>
<evidence type="ECO:0000256" key="8">
    <source>
        <dbReference type="ARBA" id="ARBA00022989"/>
    </source>
</evidence>
<evidence type="ECO:0000256" key="1">
    <source>
        <dbReference type="ARBA" id="ARBA00004383"/>
    </source>
</evidence>
<feature type="domain" description="TonB C-terminal" evidence="11">
    <location>
        <begin position="376"/>
        <end position="470"/>
    </location>
</feature>
<evidence type="ECO:0000256" key="9">
    <source>
        <dbReference type="ARBA" id="ARBA00023136"/>
    </source>
</evidence>
<evidence type="ECO:0000256" key="5">
    <source>
        <dbReference type="ARBA" id="ARBA00022519"/>
    </source>
</evidence>
<evidence type="ECO:0000256" key="7">
    <source>
        <dbReference type="ARBA" id="ARBA00022927"/>
    </source>
</evidence>